<protein>
    <recommendedName>
        <fullName evidence="1">DUF2007 domain-containing protein</fullName>
    </recommendedName>
</protein>
<dbReference type="AlphaFoldDB" id="F3L5X6"/>
<keyword evidence="3" id="KW-1185">Reference proteome</keyword>
<accession>F3L5X6</accession>
<dbReference type="eggNOG" id="ENOG5033DJM">
    <property type="taxonomic scope" value="Bacteria"/>
</dbReference>
<evidence type="ECO:0000313" key="2">
    <source>
        <dbReference type="EMBL" id="EGG28266.1"/>
    </source>
</evidence>
<dbReference type="EMBL" id="AEIG01000140">
    <property type="protein sequence ID" value="EGG28266.1"/>
    <property type="molecule type" value="Genomic_DNA"/>
</dbReference>
<dbReference type="Pfam" id="PF09413">
    <property type="entry name" value="DUF2007"/>
    <property type="match status" value="1"/>
</dbReference>
<reference evidence="2 3" key="1">
    <citation type="journal article" date="2011" name="J. Bacteriol.">
        <title>Genome sequence of strain IMCC3088, a proteorhodopsin-containing marine bacterium belonging to the OM60/NOR5 clade.</title>
        <authorList>
            <person name="Jang Y."/>
            <person name="Oh H.M."/>
            <person name="Kang I."/>
            <person name="Lee K."/>
            <person name="Yang S.J."/>
            <person name="Cho J.C."/>
        </authorList>
    </citation>
    <scope>NUCLEOTIDE SEQUENCE [LARGE SCALE GENOMIC DNA]</scope>
    <source>
        <strain evidence="2 3">IMCC3088</strain>
    </source>
</reference>
<evidence type="ECO:0000259" key="1">
    <source>
        <dbReference type="Pfam" id="PF09413"/>
    </source>
</evidence>
<comment type="caution">
    <text evidence="2">The sequence shown here is derived from an EMBL/GenBank/DDBJ whole genome shotgun (WGS) entry which is preliminary data.</text>
</comment>
<proteinExistence type="predicted"/>
<gene>
    <name evidence="2" type="ORF">IMCC3088_555</name>
</gene>
<dbReference type="Proteomes" id="UP000005615">
    <property type="component" value="Unassembled WGS sequence"/>
</dbReference>
<dbReference type="STRING" id="2518989.IMCC3088_555"/>
<sequence>MSRIKVYEPATLIEAHLLKGMMRQFGVEAEVHGDTLVGGMGELPAAGLIFISVPNTQTQEAFQILQDYESSASR</sequence>
<dbReference type="InterPro" id="IPR018551">
    <property type="entry name" value="DUF2007"/>
</dbReference>
<feature type="domain" description="DUF2007" evidence="1">
    <location>
        <begin position="4"/>
        <end position="69"/>
    </location>
</feature>
<evidence type="ECO:0000313" key="3">
    <source>
        <dbReference type="Proteomes" id="UP000005615"/>
    </source>
</evidence>
<name>F3L5X6_9GAMM</name>
<dbReference type="RefSeq" id="WP_009577280.1">
    <property type="nucleotide sequence ID" value="NZ_AEIG01000140.1"/>
</dbReference>
<organism evidence="2 3">
    <name type="scientific">Aequoribacter fuscus</name>
    <dbReference type="NCBI Taxonomy" id="2518989"/>
    <lineage>
        <taxon>Bacteria</taxon>
        <taxon>Pseudomonadati</taxon>
        <taxon>Pseudomonadota</taxon>
        <taxon>Gammaproteobacteria</taxon>
        <taxon>Cellvibrionales</taxon>
        <taxon>Halieaceae</taxon>
        <taxon>Aequoribacter</taxon>
    </lineage>
</organism>